<proteinExistence type="predicted"/>
<dbReference type="AlphaFoldDB" id="A0A5E4CML9"/>
<sequence length="136" mass="15183">MGALTSRQHEGVEEVDIPSNSVYRYSPNSGTRACRDAAMQAVRAQGCGLRFGAWYLYLVLPLGCRFRASGKLRAAFPPEASSACWRRRPNRPAQCWCSPRRCQKEKAQVSQQECLQSECQRRSDGPSAALGLRRGF</sequence>
<comment type="caution">
    <text evidence="1">The sequence shown here is derived from an EMBL/GenBank/DDBJ whole genome shotgun (WGS) entry which is preliminary data.</text>
</comment>
<dbReference type="EMBL" id="CABDUW010001648">
    <property type="protein sequence ID" value="VTJ83144.1"/>
    <property type="molecule type" value="Genomic_DNA"/>
</dbReference>
<gene>
    <name evidence="1" type="ORF">MONAX_5E018375</name>
</gene>
<organism evidence="1 2">
    <name type="scientific">Marmota monax</name>
    <name type="common">Woodchuck</name>
    <dbReference type="NCBI Taxonomy" id="9995"/>
    <lineage>
        <taxon>Eukaryota</taxon>
        <taxon>Metazoa</taxon>
        <taxon>Chordata</taxon>
        <taxon>Craniata</taxon>
        <taxon>Vertebrata</taxon>
        <taxon>Euteleostomi</taxon>
        <taxon>Mammalia</taxon>
        <taxon>Eutheria</taxon>
        <taxon>Euarchontoglires</taxon>
        <taxon>Glires</taxon>
        <taxon>Rodentia</taxon>
        <taxon>Sciuromorpha</taxon>
        <taxon>Sciuridae</taxon>
        <taxon>Xerinae</taxon>
        <taxon>Marmotini</taxon>
        <taxon>Marmota</taxon>
    </lineage>
</organism>
<dbReference type="Proteomes" id="UP000335636">
    <property type="component" value="Unassembled WGS sequence"/>
</dbReference>
<reference evidence="1" key="1">
    <citation type="submission" date="2019-04" db="EMBL/GenBank/DDBJ databases">
        <authorList>
            <person name="Alioto T."/>
            <person name="Alioto T."/>
        </authorList>
    </citation>
    <scope>NUCLEOTIDE SEQUENCE [LARGE SCALE GENOMIC DNA]</scope>
</reference>
<keyword evidence="2" id="KW-1185">Reference proteome</keyword>
<protein>
    <submittedName>
        <fullName evidence="1">Uncharacterized protein</fullName>
    </submittedName>
</protein>
<accession>A0A5E4CML9</accession>
<evidence type="ECO:0000313" key="2">
    <source>
        <dbReference type="Proteomes" id="UP000335636"/>
    </source>
</evidence>
<evidence type="ECO:0000313" key="1">
    <source>
        <dbReference type="EMBL" id="VTJ83144.1"/>
    </source>
</evidence>
<name>A0A5E4CML9_MARMO</name>